<dbReference type="HOGENOM" id="CLU_3272381_0_0_6"/>
<sequence length="41" mass="4694">MLAIKHKRAAVTNDWNIFIFSSSSSKETPHVSWGSKDQYII</sequence>
<accession>B8KTI1</accession>
<protein>
    <submittedName>
        <fullName evidence="1">Uncharacterized protein</fullName>
    </submittedName>
</protein>
<gene>
    <name evidence="1" type="ORF">NOR51B_2376</name>
</gene>
<name>B8KTI1_9GAMM</name>
<organism evidence="1 2">
    <name type="scientific">Luminiphilus syltensis NOR5-1B</name>
    <dbReference type="NCBI Taxonomy" id="565045"/>
    <lineage>
        <taxon>Bacteria</taxon>
        <taxon>Pseudomonadati</taxon>
        <taxon>Pseudomonadota</taxon>
        <taxon>Gammaproteobacteria</taxon>
        <taxon>Cellvibrionales</taxon>
        <taxon>Halieaceae</taxon>
        <taxon>Luminiphilus</taxon>
    </lineage>
</organism>
<keyword evidence="2" id="KW-1185">Reference proteome</keyword>
<dbReference type="Proteomes" id="UP000004699">
    <property type="component" value="Unassembled WGS sequence"/>
</dbReference>
<evidence type="ECO:0000313" key="1">
    <source>
        <dbReference type="EMBL" id="EED36425.1"/>
    </source>
</evidence>
<evidence type="ECO:0000313" key="2">
    <source>
        <dbReference type="Proteomes" id="UP000004699"/>
    </source>
</evidence>
<dbReference type="AlphaFoldDB" id="B8KTI1"/>
<reference evidence="2" key="1">
    <citation type="journal article" date="2013" name="BMC Microbiol.">
        <title>Taxonomy and evolution of bacteriochlorophyll a-containing members of the OM60/NOR5 clade of marine gammaproteobacteria: description of Luminiphilus syltensis gen. nov., sp. nov., reclassification of Haliea rubra as Pseudohaliea rubra gen. nov., comb. nov., and emendation of Chromatocurvus halotolerans.</title>
        <authorList>
            <person name="Spring S."/>
            <person name="Riedel T."/>
            <person name="Sproer C."/>
            <person name="Yan S."/>
            <person name="Harder J."/>
            <person name="Fuchs B.M."/>
        </authorList>
    </citation>
    <scope>NUCLEOTIDE SEQUENCE [LARGE SCALE GENOMIC DNA]</scope>
    <source>
        <strain evidence="2">NOR51-B</strain>
    </source>
</reference>
<dbReference type="EMBL" id="DS999411">
    <property type="protein sequence ID" value="EED36425.1"/>
    <property type="molecule type" value="Genomic_DNA"/>
</dbReference>
<proteinExistence type="predicted"/>